<sequence length="270" mass="27857">MLTHPLVRISPATAKYKPPAPDAGASTLPASTSTASYASTTSTSTTASSSSSYASVSSIPSSVSEQAQLGPGQAQGPQQAPSVTTAIVGSYYAGAGASASGNGTPGVVGASVGGGGQEYFAQYPGQAPPQPQQQLGQPQAQQLAQQQPGQPQEATAAEWQHHAQARAILRNLIGPNGEQLTSTDPYNTTVFVGGLSPLVGEETLRTFFVPFGEIHYVKVPVGKHCGFVQFVRKADAEQAIEKMQAFPVGGSRIRLSWGRSQYKAAQAAAQ</sequence>
<dbReference type="InterPro" id="IPR035979">
    <property type="entry name" value="RBD_domain_sf"/>
</dbReference>
<keyword evidence="1 2" id="KW-0694">RNA-binding</keyword>
<feature type="region of interest" description="Disordered" evidence="3">
    <location>
        <begin position="1"/>
        <end position="81"/>
    </location>
</feature>
<name>A0AAD6SUS2_9AGAR</name>
<dbReference type="SUPFAM" id="SSF54928">
    <property type="entry name" value="RNA-binding domain, RBD"/>
    <property type="match status" value="1"/>
</dbReference>
<feature type="domain" description="RRM" evidence="4">
    <location>
        <begin position="188"/>
        <end position="260"/>
    </location>
</feature>
<reference evidence="5" key="1">
    <citation type="submission" date="2023-03" db="EMBL/GenBank/DDBJ databases">
        <title>Massive genome expansion in bonnet fungi (Mycena s.s.) driven by repeated elements and novel gene families across ecological guilds.</title>
        <authorList>
            <consortium name="Lawrence Berkeley National Laboratory"/>
            <person name="Harder C.B."/>
            <person name="Miyauchi S."/>
            <person name="Viragh M."/>
            <person name="Kuo A."/>
            <person name="Thoen E."/>
            <person name="Andreopoulos B."/>
            <person name="Lu D."/>
            <person name="Skrede I."/>
            <person name="Drula E."/>
            <person name="Henrissat B."/>
            <person name="Morin E."/>
            <person name="Kohler A."/>
            <person name="Barry K."/>
            <person name="LaButti K."/>
            <person name="Morin E."/>
            <person name="Salamov A."/>
            <person name="Lipzen A."/>
            <person name="Mereny Z."/>
            <person name="Hegedus B."/>
            <person name="Baldrian P."/>
            <person name="Stursova M."/>
            <person name="Weitz H."/>
            <person name="Taylor A."/>
            <person name="Grigoriev I.V."/>
            <person name="Nagy L.G."/>
            <person name="Martin F."/>
            <person name="Kauserud H."/>
        </authorList>
    </citation>
    <scope>NUCLEOTIDE SEQUENCE</scope>
    <source>
        <strain evidence="5">CBHHK200</strain>
    </source>
</reference>
<dbReference type="SMART" id="SM00360">
    <property type="entry name" value="RRM"/>
    <property type="match status" value="1"/>
</dbReference>
<evidence type="ECO:0000256" key="1">
    <source>
        <dbReference type="ARBA" id="ARBA00022884"/>
    </source>
</evidence>
<dbReference type="Gene3D" id="3.30.70.330">
    <property type="match status" value="1"/>
</dbReference>
<evidence type="ECO:0000256" key="2">
    <source>
        <dbReference type="PROSITE-ProRule" id="PRU00176"/>
    </source>
</evidence>
<organism evidence="5 6">
    <name type="scientific">Mycena alexandri</name>
    <dbReference type="NCBI Taxonomy" id="1745969"/>
    <lineage>
        <taxon>Eukaryota</taxon>
        <taxon>Fungi</taxon>
        <taxon>Dikarya</taxon>
        <taxon>Basidiomycota</taxon>
        <taxon>Agaricomycotina</taxon>
        <taxon>Agaricomycetes</taxon>
        <taxon>Agaricomycetidae</taxon>
        <taxon>Agaricales</taxon>
        <taxon>Marasmiineae</taxon>
        <taxon>Mycenaceae</taxon>
        <taxon>Mycena</taxon>
    </lineage>
</organism>
<protein>
    <recommendedName>
        <fullName evidence="4">RRM domain-containing protein</fullName>
    </recommendedName>
</protein>
<dbReference type="EMBL" id="JARJCM010000068">
    <property type="protein sequence ID" value="KAJ7033040.1"/>
    <property type="molecule type" value="Genomic_DNA"/>
</dbReference>
<comment type="caution">
    <text evidence="5">The sequence shown here is derived from an EMBL/GenBank/DDBJ whole genome shotgun (WGS) entry which is preliminary data.</text>
</comment>
<dbReference type="InterPro" id="IPR000504">
    <property type="entry name" value="RRM_dom"/>
</dbReference>
<evidence type="ECO:0000313" key="5">
    <source>
        <dbReference type="EMBL" id="KAJ7033040.1"/>
    </source>
</evidence>
<accession>A0AAD6SUS2</accession>
<evidence type="ECO:0000313" key="6">
    <source>
        <dbReference type="Proteomes" id="UP001218188"/>
    </source>
</evidence>
<dbReference type="PANTHER" id="PTHR10352">
    <property type="entry name" value="EUKARYOTIC TRANSLATION INITIATION FACTOR 3 SUBUNIT G"/>
    <property type="match status" value="1"/>
</dbReference>
<gene>
    <name evidence="5" type="ORF">C8F04DRAFT_958243</name>
</gene>
<dbReference type="Pfam" id="PF00076">
    <property type="entry name" value="RRM_1"/>
    <property type="match status" value="1"/>
</dbReference>
<feature type="compositionally biased region" description="Low complexity" evidence="3">
    <location>
        <begin position="132"/>
        <end position="152"/>
    </location>
</feature>
<dbReference type="PROSITE" id="PS50102">
    <property type="entry name" value="RRM"/>
    <property type="match status" value="1"/>
</dbReference>
<proteinExistence type="predicted"/>
<dbReference type="InterPro" id="IPR012677">
    <property type="entry name" value="Nucleotide-bd_a/b_plait_sf"/>
</dbReference>
<feature type="non-terminal residue" evidence="5">
    <location>
        <position position="270"/>
    </location>
</feature>
<feature type="region of interest" description="Disordered" evidence="3">
    <location>
        <begin position="119"/>
        <end position="159"/>
    </location>
</feature>
<dbReference type="GO" id="GO:0003723">
    <property type="term" value="F:RNA binding"/>
    <property type="evidence" value="ECO:0007669"/>
    <property type="project" value="UniProtKB-UniRule"/>
</dbReference>
<dbReference type="Proteomes" id="UP001218188">
    <property type="component" value="Unassembled WGS sequence"/>
</dbReference>
<dbReference type="AlphaFoldDB" id="A0AAD6SUS2"/>
<dbReference type="CDD" id="cd12346">
    <property type="entry name" value="RRM3_NGR1_NAM8_like"/>
    <property type="match status" value="1"/>
</dbReference>
<keyword evidence="6" id="KW-1185">Reference proteome</keyword>
<evidence type="ECO:0000256" key="3">
    <source>
        <dbReference type="SAM" id="MobiDB-lite"/>
    </source>
</evidence>
<evidence type="ECO:0000259" key="4">
    <source>
        <dbReference type="PROSITE" id="PS50102"/>
    </source>
</evidence>
<feature type="compositionally biased region" description="Low complexity" evidence="3">
    <location>
        <begin position="25"/>
        <end position="81"/>
    </location>
</feature>